<comment type="caution">
    <text evidence="4">The sequence shown here is derived from an EMBL/GenBank/DDBJ whole genome shotgun (WGS) entry which is preliminary data.</text>
</comment>
<feature type="region of interest" description="Disordered" evidence="1">
    <location>
        <begin position="154"/>
        <end position="184"/>
    </location>
</feature>
<dbReference type="InterPro" id="IPR012098">
    <property type="entry name" value="SND3_fun"/>
</dbReference>
<dbReference type="Proteomes" id="UP001212152">
    <property type="component" value="Unassembled WGS sequence"/>
</dbReference>
<keyword evidence="3" id="KW-0732">Signal</keyword>
<dbReference type="AlphaFoldDB" id="A0AAD5TGU8"/>
<reference evidence="4" key="1">
    <citation type="submission" date="2020-05" db="EMBL/GenBank/DDBJ databases">
        <title>Phylogenomic resolution of chytrid fungi.</title>
        <authorList>
            <person name="Stajich J.E."/>
            <person name="Amses K."/>
            <person name="Simmons R."/>
            <person name="Seto K."/>
            <person name="Myers J."/>
            <person name="Bonds A."/>
            <person name="Quandt C.A."/>
            <person name="Barry K."/>
            <person name="Liu P."/>
            <person name="Grigoriev I."/>
            <person name="Longcore J.E."/>
            <person name="James T.Y."/>
        </authorList>
    </citation>
    <scope>NUCLEOTIDE SEQUENCE</scope>
    <source>
        <strain evidence="4">JEL0379</strain>
    </source>
</reference>
<name>A0AAD5TGU8_9FUNG</name>
<accession>A0AAD5TGU8</accession>
<keyword evidence="5" id="KW-1185">Reference proteome</keyword>
<proteinExistence type="predicted"/>
<sequence>MHPAVLNLVLTLGLMQVANFFKIDKEENVNMIRIAYGVMQAISFAALLVIWRKVVAINDRSPLVFVESKNPLDRTETETVRMTVRDYDVQKILETARSQAIAIAIMGFMHYKWGYIRPLFLQAVLGLKGMYQQNLVKVHLLGEPATGGLARPWKTASPFGETVKPTTEKALKAEQRKAAKKKGL</sequence>
<evidence type="ECO:0000313" key="5">
    <source>
        <dbReference type="Proteomes" id="UP001212152"/>
    </source>
</evidence>
<organism evidence="4 5">
    <name type="scientific">Geranomyces variabilis</name>
    <dbReference type="NCBI Taxonomy" id="109894"/>
    <lineage>
        <taxon>Eukaryota</taxon>
        <taxon>Fungi</taxon>
        <taxon>Fungi incertae sedis</taxon>
        <taxon>Chytridiomycota</taxon>
        <taxon>Chytridiomycota incertae sedis</taxon>
        <taxon>Chytridiomycetes</taxon>
        <taxon>Spizellomycetales</taxon>
        <taxon>Powellomycetaceae</taxon>
        <taxon>Geranomyces</taxon>
    </lineage>
</organism>
<dbReference type="GO" id="GO:0005783">
    <property type="term" value="C:endoplasmic reticulum"/>
    <property type="evidence" value="ECO:0007669"/>
    <property type="project" value="InterPro"/>
</dbReference>
<dbReference type="PANTHER" id="PTHR28112:SF1">
    <property type="entry name" value="SRP-INDEPENDENT TARGETING PROTEIN 3"/>
    <property type="match status" value="1"/>
</dbReference>
<keyword evidence="2" id="KW-0812">Transmembrane</keyword>
<feature type="compositionally biased region" description="Basic and acidic residues" evidence="1">
    <location>
        <begin position="166"/>
        <end position="177"/>
    </location>
</feature>
<evidence type="ECO:0000256" key="2">
    <source>
        <dbReference type="SAM" id="Phobius"/>
    </source>
</evidence>
<dbReference type="PANTHER" id="PTHR28112">
    <property type="entry name" value="SRP-INDEPENDENT TARGETING PROTEIN 3"/>
    <property type="match status" value="1"/>
</dbReference>
<feature type="signal peptide" evidence="3">
    <location>
        <begin position="1"/>
        <end position="20"/>
    </location>
</feature>
<gene>
    <name evidence="4" type="ORF">HDU87_005396</name>
</gene>
<feature type="chain" id="PRO_5042160385" evidence="3">
    <location>
        <begin position="21"/>
        <end position="184"/>
    </location>
</feature>
<feature type="transmembrane region" description="Helical" evidence="2">
    <location>
        <begin position="30"/>
        <end position="51"/>
    </location>
</feature>
<evidence type="ECO:0000313" key="4">
    <source>
        <dbReference type="EMBL" id="KAJ3176181.1"/>
    </source>
</evidence>
<protein>
    <submittedName>
        <fullName evidence="4">Uncharacterized protein</fullName>
    </submittedName>
</protein>
<dbReference type="GO" id="GO:0005739">
    <property type="term" value="C:mitochondrion"/>
    <property type="evidence" value="ECO:0007669"/>
    <property type="project" value="TreeGrafter"/>
</dbReference>
<evidence type="ECO:0000256" key="3">
    <source>
        <dbReference type="SAM" id="SignalP"/>
    </source>
</evidence>
<dbReference type="EMBL" id="JADGJQ010000043">
    <property type="protein sequence ID" value="KAJ3176181.1"/>
    <property type="molecule type" value="Genomic_DNA"/>
</dbReference>
<dbReference type="GO" id="GO:0045047">
    <property type="term" value="P:protein targeting to ER"/>
    <property type="evidence" value="ECO:0007669"/>
    <property type="project" value="InterPro"/>
</dbReference>
<keyword evidence="2" id="KW-0472">Membrane</keyword>
<dbReference type="Pfam" id="PF10032">
    <property type="entry name" value="Pho88"/>
    <property type="match status" value="1"/>
</dbReference>
<keyword evidence="2" id="KW-1133">Transmembrane helix</keyword>
<evidence type="ECO:0000256" key="1">
    <source>
        <dbReference type="SAM" id="MobiDB-lite"/>
    </source>
</evidence>